<keyword evidence="5" id="KW-1185">Reference proteome</keyword>
<proteinExistence type="inferred from homology"/>
<sequence>MSEVQESENDKFESNAVLETQEIAEDEIEKLKGDIVGDTLYSGKWIISILLSISKVPEDGWNEKVENDLCTLWDMTTEKDIVNFLVDNDFFKIAELALNSSEEPRFTEIILGIIGNMTCEPSVLDILGEKEELLETILRLLSSEDTATLVQILRLLRCALWNIQANPESKWRANLRNSTFLREVVPFILKSSTNEELLIATTSFLRSSAEIDLPSGKTLLDDLFESSSFLPGMLESFEEVFPQEEAPYSASTLKYLEDWLELFFILRKGHQIHQEILQEDNLSRTVEILRRILSSFIDPWNFYPLDETKASCVHRCAEMILDFRWKGFLRVDSTTDIDATILKIIISINTAMKEEEEDSKETMEELLKYLEGYWIEISKISSVDEIIKILKTNEKAVIDHAINLLKSKIPADKINSVINELPNK</sequence>
<comment type="similarity">
    <text evidence="3">Belongs to the SAAL1 family.</text>
</comment>
<comment type="subcellular location">
    <subcellularLocation>
        <location evidence="1">Nucleus</location>
    </subcellularLocation>
</comment>
<keyword evidence="2" id="KW-0539">Nucleus</keyword>
<dbReference type="EMBL" id="KQ435756">
    <property type="protein sequence ID" value="KOX75960.1"/>
    <property type="molecule type" value="Genomic_DNA"/>
</dbReference>
<gene>
    <name evidence="4" type="ORF">WN51_12390</name>
</gene>
<dbReference type="PANTHER" id="PTHR23424">
    <property type="entry name" value="SERUM AMYLOID A"/>
    <property type="match status" value="1"/>
</dbReference>
<dbReference type="InterPro" id="IPR052464">
    <property type="entry name" value="Synovial_Prolif_Regulator"/>
</dbReference>
<dbReference type="AlphaFoldDB" id="A0A0M9A2J3"/>
<dbReference type="OrthoDB" id="2156856at2759"/>
<evidence type="ECO:0000256" key="3">
    <source>
        <dbReference type="ARBA" id="ARBA00038401"/>
    </source>
</evidence>
<name>A0A0M9A2J3_9HYME</name>
<evidence type="ECO:0000313" key="5">
    <source>
        <dbReference type="Proteomes" id="UP000053105"/>
    </source>
</evidence>
<dbReference type="SUPFAM" id="SSF48371">
    <property type="entry name" value="ARM repeat"/>
    <property type="match status" value="1"/>
</dbReference>
<dbReference type="InterPro" id="IPR011989">
    <property type="entry name" value="ARM-like"/>
</dbReference>
<dbReference type="PANTHER" id="PTHR23424:SF23">
    <property type="entry name" value="PROTEIN SAAL1"/>
    <property type="match status" value="1"/>
</dbReference>
<reference evidence="4 5" key="1">
    <citation type="submission" date="2015-07" db="EMBL/GenBank/DDBJ databases">
        <title>The genome of Melipona quadrifasciata.</title>
        <authorList>
            <person name="Pan H."/>
            <person name="Kapheim K."/>
        </authorList>
    </citation>
    <scope>NUCLEOTIDE SEQUENCE [LARGE SCALE GENOMIC DNA]</scope>
    <source>
        <strain evidence="4">0111107301</strain>
        <tissue evidence="4">Whole body</tissue>
    </source>
</reference>
<dbReference type="InterPro" id="IPR016024">
    <property type="entry name" value="ARM-type_fold"/>
</dbReference>
<dbReference type="Gene3D" id="1.25.10.10">
    <property type="entry name" value="Leucine-rich Repeat Variant"/>
    <property type="match status" value="1"/>
</dbReference>
<evidence type="ECO:0000256" key="2">
    <source>
        <dbReference type="ARBA" id="ARBA00023242"/>
    </source>
</evidence>
<organism evidence="4 5">
    <name type="scientific">Melipona quadrifasciata</name>
    <dbReference type="NCBI Taxonomy" id="166423"/>
    <lineage>
        <taxon>Eukaryota</taxon>
        <taxon>Metazoa</taxon>
        <taxon>Ecdysozoa</taxon>
        <taxon>Arthropoda</taxon>
        <taxon>Hexapoda</taxon>
        <taxon>Insecta</taxon>
        <taxon>Pterygota</taxon>
        <taxon>Neoptera</taxon>
        <taxon>Endopterygota</taxon>
        <taxon>Hymenoptera</taxon>
        <taxon>Apocrita</taxon>
        <taxon>Aculeata</taxon>
        <taxon>Apoidea</taxon>
        <taxon>Anthophila</taxon>
        <taxon>Apidae</taxon>
        <taxon>Melipona</taxon>
    </lineage>
</organism>
<dbReference type="GO" id="GO:0005654">
    <property type="term" value="C:nucleoplasm"/>
    <property type="evidence" value="ECO:0007669"/>
    <property type="project" value="TreeGrafter"/>
</dbReference>
<evidence type="ECO:0000256" key="1">
    <source>
        <dbReference type="ARBA" id="ARBA00004123"/>
    </source>
</evidence>
<protein>
    <submittedName>
        <fullName evidence="4">Protein SAAL1</fullName>
    </submittedName>
</protein>
<evidence type="ECO:0000313" key="4">
    <source>
        <dbReference type="EMBL" id="KOX75960.1"/>
    </source>
</evidence>
<accession>A0A0M9A2J3</accession>
<dbReference type="Proteomes" id="UP000053105">
    <property type="component" value="Unassembled WGS sequence"/>
</dbReference>